<dbReference type="GO" id="GO:0016787">
    <property type="term" value="F:hydrolase activity"/>
    <property type="evidence" value="ECO:0007669"/>
    <property type="project" value="UniProtKB-KW"/>
</dbReference>
<dbReference type="EMBL" id="KV722466">
    <property type="protein sequence ID" value="OCH87996.1"/>
    <property type="molecule type" value="Genomic_DNA"/>
</dbReference>
<sequence>MPNPSSYPSIQTLSTVKFQWLLSIFFIAASHFAFRPAKKPIVADARDVDLVPILLLAGLHNRSLHITNVMTNDDILLISLSKVKQLKITCDVSVYSLFFSREQFPGTYYLSTAEDQKILWQNLDVIHGLSVGTVPYQLARELRKDISARTGFEETVLLVLTAVAASHLALNALKWCLSLHHCTALKFFTHIAPHPAFREALQVDRNGKLDIFKGKVLTKMLYGPSTRTGSSFDVAMKRCVGEAISALLDVYTIRSELGTVNGCIITLLGDLKKGRTVHSLTRCSRVVSAARKAGVSVRICESLENVLAEPDALYAVKDEYRIDRVLLHATEDIVMHPLPRVDGAYIQCPAVECKLTGVRECASDFFGVGKFDLDVDCDSRRAVYIRQTRYGLFMGDFRGMLPEVSDPMSPG</sequence>
<dbReference type="SUPFAM" id="SSF51556">
    <property type="entry name" value="Metallo-dependent hydrolases"/>
    <property type="match status" value="1"/>
</dbReference>
<evidence type="ECO:0000256" key="1">
    <source>
        <dbReference type="ARBA" id="ARBA00022679"/>
    </source>
</evidence>
<dbReference type="GO" id="GO:0006520">
    <property type="term" value="P:amino acid metabolic process"/>
    <property type="evidence" value="ECO:0007669"/>
    <property type="project" value="InterPro"/>
</dbReference>
<gene>
    <name evidence="2" type="ORF">OBBRIDRAFT_836950</name>
</gene>
<dbReference type="AlphaFoldDB" id="A0A8E2AP02"/>
<reference evidence="2 3" key="1">
    <citation type="submission" date="2016-07" db="EMBL/GenBank/DDBJ databases">
        <title>Draft genome of the white-rot fungus Obba rivulosa 3A-2.</title>
        <authorList>
            <consortium name="DOE Joint Genome Institute"/>
            <person name="Miettinen O."/>
            <person name="Riley R."/>
            <person name="Acob R."/>
            <person name="Barry K."/>
            <person name="Cullen D."/>
            <person name="De Vries R."/>
            <person name="Hainaut M."/>
            <person name="Hatakka A."/>
            <person name="Henrissat B."/>
            <person name="Hilden K."/>
            <person name="Kuo R."/>
            <person name="Labutti K."/>
            <person name="Lipzen A."/>
            <person name="Makela M.R."/>
            <person name="Sandor L."/>
            <person name="Spatafora J.W."/>
            <person name="Grigoriev I.V."/>
            <person name="Hibbett D.S."/>
        </authorList>
    </citation>
    <scope>NUCLEOTIDE SEQUENCE [LARGE SCALE GENOMIC DNA]</scope>
    <source>
        <strain evidence="2 3">3A-2</strain>
    </source>
</reference>
<evidence type="ECO:0000313" key="3">
    <source>
        <dbReference type="Proteomes" id="UP000250043"/>
    </source>
</evidence>
<dbReference type="InterPro" id="IPR032466">
    <property type="entry name" value="Metal_Hydrolase"/>
</dbReference>
<accession>A0A8E2AP02</accession>
<dbReference type="GO" id="GO:0016597">
    <property type="term" value="F:amino acid binding"/>
    <property type="evidence" value="ECO:0007669"/>
    <property type="project" value="InterPro"/>
</dbReference>
<dbReference type="Gene3D" id="3.20.20.140">
    <property type="entry name" value="Metal-dependent hydrolases"/>
    <property type="match status" value="1"/>
</dbReference>
<dbReference type="SUPFAM" id="SSF53671">
    <property type="entry name" value="Aspartate/ornithine carbamoyltransferase"/>
    <property type="match status" value="1"/>
</dbReference>
<dbReference type="GO" id="GO:0016743">
    <property type="term" value="F:carboxyl- or carbamoyltransferase activity"/>
    <property type="evidence" value="ECO:0007669"/>
    <property type="project" value="InterPro"/>
</dbReference>
<keyword evidence="2" id="KW-0378">Hydrolase</keyword>
<evidence type="ECO:0000313" key="2">
    <source>
        <dbReference type="EMBL" id="OCH87996.1"/>
    </source>
</evidence>
<dbReference type="Proteomes" id="UP000250043">
    <property type="component" value="Unassembled WGS sequence"/>
</dbReference>
<organism evidence="2 3">
    <name type="scientific">Obba rivulosa</name>
    <dbReference type="NCBI Taxonomy" id="1052685"/>
    <lineage>
        <taxon>Eukaryota</taxon>
        <taxon>Fungi</taxon>
        <taxon>Dikarya</taxon>
        <taxon>Basidiomycota</taxon>
        <taxon>Agaricomycotina</taxon>
        <taxon>Agaricomycetes</taxon>
        <taxon>Polyporales</taxon>
        <taxon>Gelatoporiaceae</taxon>
        <taxon>Obba</taxon>
    </lineage>
</organism>
<dbReference type="InterPro" id="IPR036901">
    <property type="entry name" value="Asp/Orn_carbamoylTrfase_sf"/>
</dbReference>
<keyword evidence="1" id="KW-0808">Transferase</keyword>
<dbReference type="OrthoDB" id="2916371at2759"/>
<protein>
    <submittedName>
        <fullName evidence="2">Metallo-dependent hydrolase</fullName>
    </submittedName>
</protein>
<name>A0A8E2AP02_9APHY</name>
<keyword evidence="3" id="KW-1185">Reference proteome</keyword>
<dbReference type="Gene3D" id="3.40.50.1370">
    <property type="entry name" value="Aspartate/ornithine carbamoyltransferase"/>
    <property type="match status" value="1"/>
</dbReference>
<proteinExistence type="predicted"/>